<reference evidence="1 2" key="1">
    <citation type="submission" date="2018-10" db="EMBL/GenBank/DDBJ databases">
        <title>Isolation from cow dung.</title>
        <authorList>
            <person name="Ling L."/>
        </authorList>
    </citation>
    <scope>NUCLEOTIDE SEQUENCE [LARGE SCALE GENOMIC DNA]</scope>
    <source>
        <strain evidence="1 2">NEAU-LL90</strain>
    </source>
</reference>
<evidence type="ECO:0000313" key="2">
    <source>
        <dbReference type="Proteomes" id="UP000279275"/>
    </source>
</evidence>
<comment type="caution">
    <text evidence="1">The sequence shown here is derived from an EMBL/GenBank/DDBJ whole genome shotgun (WGS) entry which is preliminary data.</text>
</comment>
<dbReference type="AlphaFoldDB" id="A0A3M2KVJ8"/>
<dbReference type="Proteomes" id="UP000279275">
    <property type="component" value="Unassembled WGS sequence"/>
</dbReference>
<proteinExistence type="predicted"/>
<dbReference type="InterPro" id="IPR014948">
    <property type="entry name" value="BrxA"/>
</dbReference>
<keyword evidence="2" id="KW-1185">Reference proteome</keyword>
<name>A0A3M2KVJ8_9NOCA</name>
<dbReference type="Pfam" id="PF08849">
    <property type="entry name" value="BrxA"/>
    <property type="match status" value="1"/>
</dbReference>
<dbReference type="InterPro" id="IPR023137">
    <property type="entry name" value="BrxA_sf"/>
</dbReference>
<gene>
    <name evidence="1" type="ORF">EBN03_27850</name>
</gene>
<dbReference type="Gene3D" id="1.10.3540.10">
    <property type="entry name" value="uncharacterized protein from magnetospirillum magneticum domain"/>
    <property type="match status" value="1"/>
</dbReference>
<dbReference type="OrthoDB" id="981635at2"/>
<sequence>MSAVSDSLIYCPNQEGGPVAVTHQPRARYALSFTSGGLLVREGEVVAEVYLACRSWDKTRTRIVEGNRLQARTSSSSTRVTRETVQRLSVLSDSELELLVDASPTEQGHLMWVAACRRYDFIGDFAEEVLRERFLLMSLTLSTEDFDRFLTGKSLWHPELDELKPSTSQKLRQTLFRMLHEAGLHTTSGDIIPAVLSARVAEVLGRRTPSDLRFFPTMTPISEFDHEVQR</sequence>
<accession>A0A3M2KVJ8</accession>
<evidence type="ECO:0000313" key="1">
    <source>
        <dbReference type="EMBL" id="RMI29024.1"/>
    </source>
</evidence>
<dbReference type="EMBL" id="RFFH01000017">
    <property type="protein sequence ID" value="RMI29024.1"/>
    <property type="molecule type" value="Genomic_DNA"/>
</dbReference>
<protein>
    <submittedName>
        <fullName evidence="1">DUF1819 family protein</fullName>
    </submittedName>
</protein>
<organism evidence="1 2">
    <name type="scientific">Nocardia stercoris</name>
    <dbReference type="NCBI Taxonomy" id="2483361"/>
    <lineage>
        <taxon>Bacteria</taxon>
        <taxon>Bacillati</taxon>
        <taxon>Actinomycetota</taxon>
        <taxon>Actinomycetes</taxon>
        <taxon>Mycobacteriales</taxon>
        <taxon>Nocardiaceae</taxon>
        <taxon>Nocardia</taxon>
    </lineage>
</organism>